<feature type="transmembrane region" description="Helical" evidence="6">
    <location>
        <begin position="116"/>
        <end position="133"/>
    </location>
</feature>
<dbReference type="PANTHER" id="PTHR30482">
    <property type="entry name" value="HIGH-AFFINITY BRANCHED-CHAIN AMINO ACID TRANSPORT SYSTEM PERMEASE"/>
    <property type="match status" value="1"/>
</dbReference>
<feature type="transmembrane region" description="Helical" evidence="6">
    <location>
        <begin position="218"/>
        <end position="238"/>
    </location>
</feature>
<dbReference type="InterPro" id="IPR043428">
    <property type="entry name" value="LivM-like"/>
</dbReference>
<reference evidence="7 8" key="1">
    <citation type="submission" date="2020-08" db="EMBL/GenBank/DDBJ databases">
        <title>Functional genomics of gut bacteria from endangered species of beetles.</title>
        <authorList>
            <person name="Carlos-Shanley C."/>
        </authorList>
    </citation>
    <scope>NUCLEOTIDE SEQUENCE [LARGE SCALE GENOMIC DNA]</scope>
    <source>
        <strain evidence="7 8">S00198</strain>
    </source>
</reference>
<dbReference type="RefSeq" id="WP_184861331.1">
    <property type="nucleotide sequence ID" value="NZ_JACHLK010000010.1"/>
</dbReference>
<dbReference type="PANTHER" id="PTHR30482:SF17">
    <property type="entry name" value="ABC TRANSPORTER ATP-BINDING PROTEIN"/>
    <property type="match status" value="1"/>
</dbReference>
<evidence type="ECO:0000313" key="8">
    <source>
        <dbReference type="Proteomes" id="UP000575083"/>
    </source>
</evidence>
<dbReference type="Proteomes" id="UP000575083">
    <property type="component" value="Unassembled WGS sequence"/>
</dbReference>
<gene>
    <name evidence="7" type="ORF">HNP48_004558</name>
</gene>
<feature type="transmembrane region" description="Helical" evidence="6">
    <location>
        <begin position="293"/>
        <end position="315"/>
    </location>
</feature>
<feature type="transmembrane region" description="Helical" evidence="6">
    <location>
        <begin position="168"/>
        <end position="188"/>
    </location>
</feature>
<dbReference type="Pfam" id="PF02653">
    <property type="entry name" value="BPD_transp_2"/>
    <property type="match status" value="1"/>
</dbReference>
<evidence type="ECO:0000256" key="6">
    <source>
        <dbReference type="SAM" id="Phobius"/>
    </source>
</evidence>
<keyword evidence="5 6" id="KW-0472">Membrane</keyword>
<evidence type="ECO:0000256" key="4">
    <source>
        <dbReference type="ARBA" id="ARBA00022989"/>
    </source>
</evidence>
<feature type="transmembrane region" description="Helical" evidence="6">
    <location>
        <begin position="12"/>
        <end position="30"/>
    </location>
</feature>
<evidence type="ECO:0000256" key="3">
    <source>
        <dbReference type="ARBA" id="ARBA00022692"/>
    </source>
</evidence>
<dbReference type="GO" id="GO:0005886">
    <property type="term" value="C:plasma membrane"/>
    <property type="evidence" value="ECO:0007669"/>
    <property type="project" value="UniProtKB-SubCell"/>
</dbReference>
<feature type="transmembrane region" description="Helical" evidence="6">
    <location>
        <begin position="92"/>
        <end position="110"/>
    </location>
</feature>
<keyword evidence="8" id="KW-1185">Reference proteome</keyword>
<protein>
    <submittedName>
        <fullName evidence="7">Branched-chain amino acid transport system permease protein</fullName>
    </submittedName>
</protein>
<keyword evidence="4 6" id="KW-1133">Transmembrane helix</keyword>
<dbReference type="EMBL" id="JACHLK010000010">
    <property type="protein sequence ID" value="MBB6561856.1"/>
    <property type="molecule type" value="Genomic_DNA"/>
</dbReference>
<comment type="subcellular location">
    <subcellularLocation>
        <location evidence="1">Cell membrane</location>
        <topology evidence="1">Multi-pass membrane protein</topology>
    </subcellularLocation>
</comment>
<feature type="transmembrane region" description="Helical" evidence="6">
    <location>
        <begin position="259"/>
        <end position="281"/>
    </location>
</feature>
<accession>A0A7X0UB15</accession>
<dbReference type="GO" id="GO:0015658">
    <property type="term" value="F:branched-chain amino acid transmembrane transporter activity"/>
    <property type="evidence" value="ECO:0007669"/>
    <property type="project" value="InterPro"/>
</dbReference>
<keyword evidence="2" id="KW-1003">Cell membrane</keyword>
<keyword evidence="3 6" id="KW-0812">Transmembrane</keyword>
<evidence type="ECO:0000256" key="2">
    <source>
        <dbReference type="ARBA" id="ARBA00022475"/>
    </source>
</evidence>
<comment type="caution">
    <text evidence="7">The sequence shown here is derived from an EMBL/GenBank/DDBJ whole genome shotgun (WGS) entry which is preliminary data.</text>
</comment>
<evidence type="ECO:0000313" key="7">
    <source>
        <dbReference type="EMBL" id="MBB6561856.1"/>
    </source>
</evidence>
<evidence type="ECO:0000256" key="5">
    <source>
        <dbReference type="ARBA" id="ARBA00023136"/>
    </source>
</evidence>
<sequence length="343" mass="37492">MQFNPGRASPLPAPLLITVAVLFSTPLWIAGAGLYQYLALEIMIWMLFALGYNLLLGTAGLPSFGHGAYFGIGAYAFGLLQHKLWANLWFDLAGAVLVAAVLGALVGLFISHRRGIYYALLTIAFGQVFWFIANKWHTVTGGEDGLLNIKRLPVELGFASLPLKSNEALFYFCLAVFAVTVALLWRLVHSPFGRVLNAIRQNETRAAFVGYHVWLYKWLAFTLSAGVAGLAGALFAMAQQSAYPNVMSLHNSGFVVMMVLIGGGLVSFWGPLIGAAVFILARDLLGAYTETWLLWYGLVFMVLVLYKPEGVAGMWQDWRMRRARAAAAARPAAPALSIQKKEA</sequence>
<feature type="transmembrane region" description="Helical" evidence="6">
    <location>
        <begin position="61"/>
        <end position="80"/>
    </location>
</feature>
<name>A0A7X0UB15_9BURK</name>
<dbReference type="CDD" id="cd06581">
    <property type="entry name" value="TM_PBP1_LivM_like"/>
    <property type="match status" value="1"/>
</dbReference>
<dbReference type="InterPro" id="IPR001851">
    <property type="entry name" value="ABC_transp_permease"/>
</dbReference>
<evidence type="ECO:0000256" key="1">
    <source>
        <dbReference type="ARBA" id="ARBA00004651"/>
    </source>
</evidence>
<organism evidence="7 8">
    <name type="scientific">Acidovorax soli</name>
    <dbReference type="NCBI Taxonomy" id="592050"/>
    <lineage>
        <taxon>Bacteria</taxon>
        <taxon>Pseudomonadati</taxon>
        <taxon>Pseudomonadota</taxon>
        <taxon>Betaproteobacteria</taxon>
        <taxon>Burkholderiales</taxon>
        <taxon>Comamonadaceae</taxon>
        <taxon>Acidovorax</taxon>
    </lineage>
</organism>
<dbReference type="AlphaFoldDB" id="A0A7X0UB15"/>
<proteinExistence type="predicted"/>